<accession>A0A5B9VUN1</accession>
<reference evidence="3 4" key="1">
    <citation type="submission" date="2019-08" db="EMBL/GenBank/DDBJ databases">
        <title>Deep-cultivation of Planctomycetes and their phenomic and genomic characterization uncovers novel biology.</title>
        <authorList>
            <person name="Wiegand S."/>
            <person name="Jogler M."/>
            <person name="Boedeker C."/>
            <person name="Pinto D."/>
            <person name="Vollmers J."/>
            <person name="Rivas-Marin E."/>
            <person name="Kohn T."/>
            <person name="Peeters S.H."/>
            <person name="Heuer A."/>
            <person name="Rast P."/>
            <person name="Oberbeckmann S."/>
            <person name="Bunk B."/>
            <person name="Jeske O."/>
            <person name="Meyerdierks A."/>
            <person name="Storesund J.E."/>
            <person name="Kallscheuer N."/>
            <person name="Luecker S."/>
            <person name="Lage O.M."/>
            <person name="Pohl T."/>
            <person name="Merkel B.J."/>
            <person name="Hornburger P."/>
            <person name="Mueller R.-W."/>
            <person name="Bruemmer F."/>
            <person name="Labrenz M."/>
            <person name="Spormann A.M."/>
            <person name="Op den Camp H."/>
            <person name="Overmann J."/>
            <person name="Amann R."/>
            <person name="Jetten M.S.M."/>
            <person name="Mascher T."/>
            <person name="Medema M.H."/>
            <person name="Devos D.P."/>
            <person name="Kaster A.-K."/>
            <person name="Ovreas L."/>
            <person name="Rohde M."/>
            <person name="Galperin M.Y."/>
            <person name="Jogler C."/>
        </authorList>
    </citation>
    <scope>NUCLEOTIDE SEQUENCE [LARGE SCALE GENOMIC DNA]</scope>
    <source>
        <strain evidence="3 4">OJF2</strain>
    </source>
</reference>
<name>A0A5B9VUN1_9BACT</name>
<dbReference type="AlphaFoldDB" id="A0A5B9VUN1"/>
<evidence type="ECO:0000313" key="4">
    <source>
        <dbReference type="Proteomes" id="UP000324233"/>
    </source>
</evidence>
<dbReference type="Proteomes" id="UP000324233">
    <property type="component" value="Chromosome"/>
</dbReference>
<evidence type="ECO:0000313" key="3">
    <source>
        <dbReference type="EMBL" id="QEH31982.1"/>
    </source>
</evidence>
<evidence type="ECO:0000256" key="2">
    <source>
        <dbReference type="SAM" id="SignalP"/>
    </source>
</evidence>
<gene>
    <name evidence="3" type="ORF">OJF2_04490</name>
</gene>
<feature type="region of interest" description="Disordered" evidence="1">
    <location>
        <begin position="62"/>
        <end position="132"/>
    </location>
</feature>
<organism evidence="3 4">
    <name type="scientific">Aquisphaera giovannonii</name>
    <dbReference type="NCBI Taxonomy" id="406548"/>
    <lineage>
        <taxon>Bacteria</taxon>
        <taxon>Pseudomonadati</taxon>
        <taxon>Planctomycetota</taxon>
        <taxon>Planctomycetia</taxon>
        <taxon>Isosphaerales</taxon>
        <taxon>Isosphaeraceae</taxon>
        <taxon>Aquisphaera</taxon>
    </lineage>
</organism>
<protein>
    <submittedName>
        <fullName evidence="3">Uncharacterized protein</fullName>
    </submittedName>
</protein>
<evidence type="ECO:0000256" key="1">
    <source>
        <dbReference type="SAM" id="MobiDB-lite"/>
    </source>
</evidence>
<dbReference type="RefSeq" id="WP_148590829.1">
    <property type="nucleotide sequence ID" value="NZ_CP042997.1"/>
</dbReference>
<keyword evidence="2" id="KW-0732">Signal</keyword>
<dbReference type="EMBL" id="CP042997">
    <property type="protein sequence ID" value="QEH31982.1"/>
    <property type="molecule type" value="Genomic_DNA"/>
</dbReference>
<feature type="chain" id="PRO_5022842045" evidence="2">
    <location>
        <begin position="33"/>
        <end position="143"/>
    </location>
</feature>
<sequence precursor="true">MRPTSSGKLMRFLAGASLLVLAQGLLAPAAKAGCSHGVSSHAYDRFVASISHLDDLITGGAAAGQDLAPKTPPPCSGPGCSGHVPPPAGSTAVVTPPSLDHWGVLDSQAPPSSRATHGDRQEESLPLPAILSSGIFHPPRSFA</sequence>
<keyword evidence="4" id="KW-1185">Reference proteome</keyword>
<dbReference type="KEGG" id="agv:OJF2_04490"/>
<proteinExistence type="predicted"/>
<feature type="signal peptide" evidence="2">
    <location>
        <begin position="1"/>
        <end position="32"/>
    </location>
</feature>